<dbReference type="RefSeq" id="WP_343988314.1">
    <property type="nucleotide sequence ID" value="NZ_BAAAFM010000003.1"/>
</dbReference>
<sequence>MSKILITMLFLLFFNVAYTKEAKSYIEDLNAIEANLLSDLSVSRLELSKLSKYKNQFSEREKYFYDVLDAHLLLLGSDLSASEKILEQLSSQTSSKSLEAMRYVLLASIHHQRGDSVKAFLATDKSLDLLNAIERPIYKAKVLINAVSFYKDSDLLEFAIEHGRRAVYFANKTKNSYIICATSYELGAIELIAKKYMMAENRLHSARHHCEKEGSTLSIHAVDYSRLELMLETGKLKEARNLAEVIYPKIKDFGWSVLTSAIQTLFARLLFKEGSYEEAEKLALEAYKLANKINEKKARTSCCFVGRSLY</sequence>
<dbReference type="EMBL" id="BAAAFM010000003">
    <property type="protein sequence ID" value="GAA0206964.1"/>
    <property type="molecule type" value="Genomic_DNA"/>
</dbReference>
<protein>
    <recommendedName>
        <fullName evidence="3">MalT-like TPR region domain-containing protein</fullName>
    </recommendedName>
</protein>
<evidence type="ECO:0000313" key="1">
    <source>
        <dbReference type="EMBL" id="GAA0206964.1"/>
    </source>
</evidence>
<gene>
    <name evidence="1" type="ORF">GCM10009123_13050</name>
</gene>
<organism evidence="1 2">
    <name type="scientific">Kangiella japonica</name>
    <dbReference type="NCBI Taxonomy" id="647384"/>
    <lineage>
        <taxon>Bacteria</taxon>
        <taxon>Pseudomonadati</taxon>
        <taxon>Pseudomonadota</taxon>
        <taxon>Gammaproteobacteria</taxon>
        <taxon>Kangiellales</taxon>
        <taxon>Kangiellaceae</taxon>
        <taxon>Kangiella</taxon>
    </lineage>
</organism>
<evidence type="ECO:0008006" key="3">
    <source>
        <dbReference type="Google" id="ProtNLM"/>
    </source>
</evidence>
<accession>A0ABN0SYZ8</accession>
<comment type="caution">
    <text evidence="1">The sequence shown here is derived from an EMBL/GenBank/DDBJ whole genome shotgun (WGS) entry which is preliminary data.</text>
</comment>
<dbReference type="Gene3D" id="1.25.40.10">
    <property type="entry name" value="Tetratricopeptide repeat domain"/>
    <property type="match status" value="1"/>
</dbReference>
<evidence type="ECO:0000313" key="2">
    <source>
        <dbReference type="Proteomes" id="UP001501221"/>
    </source>
</evidence>
<dbReference type="InterPro" id="IPR011990">
    <property type="entry name" value="TPR-like_helical_dom_sf"/>
</dbReference>
<name>A0ABN0SYZ8_9GAMM</name>
<keyword evidence="2" id="KW-1185">Reference proteome</keyword>
<proteinExistence type="predicted"/>
<dbReference type="Proteomes" id="UP001501221">
    <property type="component" value="Unassembled WGS sequence"/>
</dbReference>
<reference evidence="1 2" key="1">
    <citation type="journal article" date="2019" name="Int. J. Syst. Evol. Microbiol.">
        <title>The Global Catalogue of Microorganisms (GCM) 10K type strain sequencing project: providing services to taxonomists for standard genome sequencing and annotation.</title>
        <authorList>
            <consortium name="The Broad Institute Genomics Platform"/>
            <consortium name="The Broad Institute Genome Sequencing Center for Infectious Disease"/>
            <person name="Wu L."/>
            <person name="Ma J."/>
        </authorList>
    </citation>
    <scope>NUCLEOTIDE SEQUENCE [LARGE SCALE GENOMIC DNA]</scope>
    <source>
        <strain evidence="1 2">JCM 16211</strain>
    </source>
</reference>
<dbReference type="SUPFAM" id="SSF48452">
    <property type="entry name" value="TPR-like"/>
    <property type="match status" value="1"/>
</dbReference>